<reference evidence="1" key="1">
    <citation type="submission" date="2023-04" db="EMBL/GenBank/DDBJ databases">
        <title>Ambrosiozyma monospora NBRC 10751.</title>
        <authorList>
            <person name="Ichikawa N."/>
            <person name="Sato H."/>
            <person name="Tonouchi N."/>
        </authorList>
    </citation>
    <scope>NUCLEOTIDE SEQUENCE</scope>
    <source>
        <strain evidence="1">NBRC 10751</strain>
    </source>
</reference>
<evidence type="ECO:0000313" key="1">
    <source>
        <dbReference type="EMBL" id="GMF02691.1"/>
    </source>
</evidence>
<accession>A0ACB5U5Y8</accession>
<sequence length="255" mass="28410">MSPLQRISDPGTILTELSLRVIKLKNTLSDEISIHYSKARLVTIGIALEKLIDDEDRTSAADPDDDGVITEETVNNYKNFINNLLLQLNDCVSNGDTIGAMECISIVNDVEKMFESMRIQKLQAQQQKRIMASEPLEKVSSYPGLTRSETPLSSSFDDTLYSGADEFDEYDENAEMNKSLSTIKIGQRRQKRYTDDGIEFDESSSLQKTTISAALPGLMSAFEEAKATEEELRGALAAHAPKKQTRSRKETRVSS</sequence>
<proteinExistence type="predicted"/>
<dbReference type="Proteomes" id="UP001165064">
    <property type="component" value="Unassembled WGS sequence"/>
</dbReference>
<name>A0ACB5U5Y8_AMBMO</name>
<protein>
    <submittedName>
        <fullName evidence="1">Unnamed protein product</fullName>
    </submittedName>
</protein>
<gene>
    <name evidence="1" type="ORF">Amon02_001154100</name>
</gene>
<evidence type="ECO:0000313" key="2">
    <source>
        <dbReference type="Proteomes" id="UP001165064"/>
    </source>
</evidence>
<organism evidence="1 2">
    <name type="scientific">Ambrosiozyma monospora</name>
    <name type="common">Yeast</name>
    <name type="synonym">Endomycopsis monosporus</name>
    <dbReference type="NCBI Taxonomy" id="43982"/>
    <lineage>
        <taxon>Eukaryota</taxon>
        <taxon>Fungi</taxon>
        <taxon>Dikarya</taxon>
        <taxon>Ascomycota</taxon>
        <taxon>Saccharomycotina</taxon>
        <taxon>Pichiomycetes</taxon>
        <taxon>Pichiales</taxon>
        <taxon>Pichiaceae</taxon>
        <taxon>Ambrosiozyma</taxon>
    </lineage>
</organism>
<dbReference type="EMBL" id="BSXS01012617">
    <property type="protein sequence ID" value="GMF02691.1"/>
    <property type="molecule type" value="Genomic_DNA"/>
</dbReference>
<comment type="caution">
    <text evidence="1">The sequence shown here is derived from an EMBL/GenBank/DDBJ whole genome shotgun (WGS) entry which is preliminary data.</text>
</comment>
<keyword evidence="2" id="KW-1185">Reference proteome</keyword>